<dbReference type="PANTHER" id="PTHR46652:SF3">
    <property type="entry name" value="LEUCINE-RICH REPEAT-CONTAINING PROTEIN 9"/>
    <property type="match status" value="1"/>
</dbReference>
<dbReference type="PROSITE" id="PS51450">
    <property type="entry name" value="LRR"/>
    <property type="match status" value="2"/>
</dbReference>
<name>A0A1Y6BAE7_9BACT</name>
<reference evidence="5" key="1">
    <citation type="submission" date="2017-04" db="EMBL/GenBank/DDBJ databases">
        <authorList>
            <person name="Varghese N."/>
            <person name="Submissions S."/>
        </authorList>
    </citation>
    <scope>NUCLEOTIDE SEQUENCE [LARGE SCALE GENOMIC DNA]</scope>
    <source>
        <strain evidence="5">RKEM611</strain>
    </source>
</reference>
<organism evidence="4 5">
    <name type="scientific">Pseudobacteriovorax antillogorgiicola</name>
    <dbReference type="NCBI Taxonomy" id="1513793"/>
    <lineage>
        <taxon>Bacteria</taxon>
        <taxon>Pseudomonadati</taxon>
        <taxon>Bdellovibrionota</taxon>
        <taxon>Oligoflexia</taxon>
        <taxon>Oligoflexales</taxon>
        <taxon>Pseudobacteriovoracaceae</taxon>
        <taxon>Pseudobacteriovorax</taxon>
    </lineage>
</organism>
<dbReference type="STRING" id="1513793.SAMN06296036_10360"/>
<keyword evidence="3" id="KW-0732">Signal</keyword>
<gene>
    <name evidence="4" type="ORF">SAMN06296036_10360</name>
</gene>
<dbReference type="EMBL" id="FWZT01000003">
    <property type="protein sequence ID" value="SMF00002.1"/>
    <property type="molecule type" value="Genomic_DNA"/>
</dbReference>
<dbReference type="Gene3D" id="3.80.10.10">
    <property type="entry name" value="Ribonuclease Inhibitor"/>
    <property type="match status" value="2"/>
</dbReference>
<dbReference type="AlphaFoldDB" id="A0A1Y6BAE7"/>
<keyword evidence="2" id="KW-0677">Repeat</keyword>
<dbReference type="PANTHER" id="PTHR46652">
    <property type="entry name" value="LEUCINE-RICH REPEAT AND IQ DOMAIN-CONTAINING PROTEIN 1-RELATED"/>
    <property type="match status" value="1"/>
</dbReference>
<dbReference type="InterPro" id="IPR001611">
    <property type="entry name" value="Leu-rich_rpt"/>
</dbReference>
<feature type="signal peptide" evidence="3">
    <location>
        <begin position="1"/>
        <end position="20"/>
    </location>
</feature>
<accession>A0A1Y6BAE7</accession>
<keyword evidence="1" id="KW-0433">Leucine-rich repeat</keyword>
<dbReference type="Proteomes" id="UP000192907">
    <property type="component" value="Unassembled WGS sequence"/>
</dbReference>
<evidence type="ECO:0000256" key="2">
    <source>
        <dbReference type="ARBA" id="ARBA00022737"/>
    </source>
</evidence>
<dbReference type="InterPro" id="IPR050836">
    <property type="entry name" value="SDS22/Internalin_LRR"/>
</dbReference>
<feature type="chain" id="PRO_5012689687" evidence="3">
    <location>
        <begin position="21"/>
        <end position="239"/>
    </location>
</feature>
<sequence>MMLKTLIFSLSLIVLPQALLGQEFCDHNAPLSFKKTRDLMLRALAAHEGTCHEKEESLRKLKKVDLSQQGIQDPSPLRVLEQVEDLNLSNNKIENPHIVFNLAHLSSLNLSHNPIKKLRVRSLSNIKTLLLDFLGGAKRIGGMRNLSSLKDLSFRGNKLSSLKVFNEIPQSLESLDVTHNPLTDAESVINLANKVNLNFFLNDHICKSRKVKDNYGIQQGCVQLKKIKSQKSIKVGNAQ</sequence>
<keyword evidence="5" id="KW-1185">Reference proteome</keyword>
<evidence type="ECO:0000313" key="4">
    <source>
        <dbReference type="EMBL" id="SMF00002.1"/>
    </source>
</evidence>
<dbReference type="InterPro" id="IPR032675">
    <property type="entry name" value="LRR_dom_sf"/>
</dbReference>
<evidence type="ECO:0000256" key="1">
    <source>
        <dbReference type="ARBA" id="ARBA00022614"/>
    </source>
</evidence>
<dbReference type="Pfam" id="PF13516">
    <property type="entry name" value="LRR_6"/>
    <property type="match status" value="2"/>
</dbReference>
<evidence type="ECO:0000256" key="3">
    <source>
        <dbReference type="SAM" id="SignalP"/>
    </source>
</evidence>
<dbReference type="RefSeq" id="WP_132316271.1">
    <property type="nucleotide sequence ID" value="NZ_FWZT01000003.1"/>
</dbReference>
<dbReference type="SUPFAM" id="SSF52058">
    <property type="entry name" value="L domain-like"/>
    <property type="match status" value="1"/>
</dbReference>
<protein>
    <submittedName>
        <fullName evidence="4">Leucine Rich repeat-containing protein</fullName>
    </submittedName>
</protein>
<evidence type="ECO:0000313" key="5">
    <source>
        <dbReference type="Proteomes" id="UP000192907"/>
    </source>
</evidence>
<proteinExistence type="predicted"/>